<dbReference type="GO" id="GO:0070877">
    <property type="term" value="C:microprocessor complex"/>
    <property type="evidence" value="ECO:0007669"/>
    <property type="project" value="InterPro"/>
</dbReference>
<dbReference type="AlphaFoldDB" id="R7TX29"/>
<dbReference type="CDD" id="cd19867">
    <property type="entry name" value="DSRM_DGCR8_rpt1"/>
    <property type="match status" value="1"/>
</dbReference>
<name>R7TX29_CAPTE</name>
<sequence>MSEEDANDVIPYPLKENDITLFHPINSIMTIPIHIGWDFNKCNFWINLLMMRSEVLNIEDILMAERRSQDDLPQSQQRSSPSGVDRLDFASDCGTGLSPQPSSFIEPSVKRQRLEAAEELSMPSASYGSFTSLEDGEIMEAEMEPPFDAQESGNPFSYEDMFAFDDDEADESKLKIMDGEAIYSLGDNLIDSDAFVEPDSHLSQQDIKVEDYDTFDDYDSPNERSLSRPDSSVSQESSGCKGKTGADEEDDEEEDEFEMDPEELDTMLDEGLQGYSKGKKRKAKEAVVEAEDGGPQERQKLILIEKDKDPFDILPESWVIVTHNSGMPVYLHRPSRVCTLSRPYFLGPGSARKHDIPVSAIPCYQYRKAMEREKEQTEDAATEAGVCPVKIEPAEEATVSPSDAPSPCAISNTSQPENPQTDTSVPNGATPKDVDAIGPSAPAHMKPRVATAENLKKENSIDPDQLLEYCSKLFQFKTIKIKKFKSWKERRNHIGQLKRASRPVLPANTKLITIPASDSASSRVKELVFNPAGKTEICILHEYAQHALRVQPKYIYKELENGKTPYSATVLINNVHYGSGYASSKKAAKLEAAKASLRILIPDLEERTVDANRKEEAAEKKDEAVVQPKQPSKPPEPVAAAAVAAGPSEAGADASATNLPSISKYTTDLSFFDEIKVEDPRVTELCSKVGQPTPYQLLLECLKRNFGLGDTDITVDMKQLKHQRSEFTMKVGKHEVKIVCKNKREGKHRAAQCILQKLHPHITTWGSLLRLYNWREVFREKKAEKQLVSELQSGNHPNKAILNKLKQEMMKLYERQQQGEKILDGRPQFLPKDMKMAELMNIDL</sequence>
<feature type="compositionally biased region" description="Polar residues" evidence="2">
    <location>
        <begin position="399"/>
        <end position="427"/>
    </location>
</feature>
<dbReference type="CDD" id="cd19868">
    <property type="entry name" value="DSRM_DGCR8_rpt2"/>
    <property type="match status" value="1"/>
</dbReference>
<evidence type="ECO:0000259" key="3">
    <source>
        <dbReference type="PROSITE" id="PS50137"/>
    </source>
</evidence>
<feature type="domain" description="DRBM" evidence="3">
    <location>
        <begin position="535"/>
        <end position="602"/>
    </location>
</feature>
<dbReference type="PROSITE" id="PS50137">
    <property type="entry name" value="DS_RBD"/>
    <property type="match status" value="1"/>
</dbReference>
<accession>R7TX29</accession>
<proteinExistence type="predicted"/>
<feature type="compositionally biased region" description="Low complexity" evidence="2">
    <location>
        <begin position="638"/>
        <end position="655"/>
    </location>
</feature>
<dbReference type="InterPro" id="IPR040375">
    <property type="entry name" value="DGCR8"/>
</dbReference>
<reference evidence="5" key="3">
    <citation type="submission" date="2015-06" db="UniProtKB">
        <authorList>
            <consortium name="EnsemblMetazoa"/>
        </authorList>
    </citation>
    <scope>IDENTIFICATION</scope>
</reference>
<dbReference type="PANTHER" id="PTHR13482:SF3">
    <property type="entry name" value="MICROPROCESSOR COMPLEX SUBUNIT DGCR8"/>
    <property type="match status" value="1"/>
</dbReference>
<dbReference type="FunCoup" id="R7TX29">
    <property type="interactions" value="1925"/>
</dbReference>
<feature type="compositionally biased region" description="Polar residues" evidence="2">
    <location>
        <begin position="228"/>
        <end position="238"/>
    </location>
</feature>
<feature type="region of interest" description="Disordered" evidence="2">
    <location>
        <begin position="395"/>
        <end position="445"/>
    </location>
</feature>
<keyword evidence="1" id="KW-0694">RNA-binding</keyword>
<dbReference type="GO" id="GO:0042802">
    <property type="term" value="F:identical protein binding"/>
    <property type="evidence" value="ECO:0007669"/>
    <property type="project" value="InterPro"/>
</dbReference>
<feature type="compositionally biased region" description="Acidic residues" evidence="2">
    <location>
        <begin position="247"/>
        <end position="262"/>
    </location>
</feature>
<evidence type="ECO:0000313" key="6">
    <source>
        <dbReference type="Proteomes" id="UP000014760"/>
    </source>
</evidence>
<dbReference type="HOGENOM" id="CLU_017211_2_0_1"/>
<dbReference type="GO" id="GO:0020037">
    <property type="term" value="F:heme binding"/>
    <property type="evidence" value="ECO:0007669"/>
    <property type="project" value="InterPro"/>
</dbReference>
<dbReference type="GO" id="GO:0031053">
    <property type="term" value="P:primary miRNA processing"/>
    <property type="evidence" value="ECO:0007669"/>
    <property type="project" value="InterPro"/>
</dbReference>
<organism evidence="4">
    <name type="scientific">Capitella teleta</name>
    <name type="common">Polychaete worm</name>
    <dbReference type="NCBI Taxonomy" id="283909"/>
    <lineage>
        <taxon>Eukaryota</taxon>
        <taxon>Metazoa</taxon>
        <taxon>Spiralia</taxon>
        <taxon>Lophotrochozoa</taxon>
        <taxon>Annelida</taxon>
        <taxon>Polychaeta</taxon>
        <taxon>Sedentaria</taxon>
        <taxon>Scolecida</taxon>
        <taxon>Capitellidae</taxon>
        <taxon>Capitella</taxon>
    </lineage>
</organism>
<feature type="region of interest" description="Disordered" evidence="2">
    <location>
        <begin position="200"/>
        <end position="262"/>
    </location>
</feature>
<feature type="compositionally biased region" description="Polar residues" evidence="2">
    <location>
        <begin position="71"/>
        <end position="82"/>
    </location>
</feature>
<feature type="compositionally biased region" description="Basic and acidic residues" evidence="2">
    <location>
        <begin position="614"/>
        <end position="624"/>
    </location>
</feature>
<gene>
    <name evidence="4" type="ORF">CAPTEDRAFT_219105</name>
</gene>
<evidence type="ECO:0000256" key="2">
    <source>
        <dbReference type="SAM" id="MobiDB-lite"/>
    </source>
</evidence>
<dbReference type="Pfam" id="PF00035">
    <property type="entry name" value="dsrm"/>
    <property type="match status" value="1"/>
</dbReference>
<dbReference type="Gene3D" id="2.20.70.10">
    <property type="match status" value="1"/>
</dbReference>
<dbReference type="PANTHER" id="PTHR13482">
    <property type="entry name" value="MICRORNA PROCESSOR COMPLEX SUBUNIT DGCR8"/>
    <property type="match status" value="1"/>
</dbReference>
<dbReference type="OMA" id="PKKEWIM"/>
<dbReference type="EnsemblMetazoa" id="CapteT219105">
    <property type="protein sequence ID" value="CapteP219105"/>
    <property type="gene ID" value="CapteG219105"/>
</dbReference>
<dbReference type="SUPFAM" id="SSF54768">
    <property type="entry name" value="dsRNA-binding domain-like"/>
    <property type="match status" value="1"/>
</dbReference>
<feature type="region of interest" description="Disordered" evidence="2">
    <location>
        <begin position="614"/>
        <end position="655"/>
    </location>
</feature>
<dbReference type="FunFam" id="3.30.160.20:FF:000021">
    <property type="entry name" value="Microprocessor complex subunit DGCR8"/>
    <property type="match status" value="1"/>
</dbReference>
<dbReference type="GO" id="GO:0070878">
    <property type="term" value="F:primary miRNA binding"/>
    <property type="evidence" value="ECO:0007669"/>
    <property type="project" value="TreeGrafter"/>
</dbReference>
<dbReference type="Gene3D" id="3.30.160.590">
    <property type="match status" value="1"/>
</dbReference>
<dbReference type="EMBL" id="AMQN01011784">
    <property type="status" value="NOT_ANNOTATED_CDS"/>
    <property type="molecule type" value="Genomic_DNA"/>
</dbReference>
<keyword evidence="6" id="KW-1185">Reference proteome</keyword>
<reference evidence="6" key="1">
    <citation type="submission" date="2012-12" db="EMBL/GenBank/DDBJ databases">
        <authorList>
            <person name="Hellsten U."/>
            <person name="Grimwood J."/>
            <person name="Chapman J.A."/>
            <person name="Shapiro H."/>
            <person name="Aerts A."/>
            <person name="Otillar R.P."/>
            <person name="Terry A.Y."/>
            <person name="Boore J.L."/>
            <person name="Simakov O."/>
            <person name="Marletaz F."/>
            <person name="Cho S.-J."/>
            <person name="Edsinger-Gonzales E."/>
            <person name="Havlak P."/>
            <person name="Kuo D.-H."/>
            <person name="Larsson T."/>
            <person name="Lv J."/>
            <person name="Arendt D."/>
            <person name="Savage R."/>
            <person name="Osoegawa K."/>
            <person name="de Jong P."/>
            <person name="Lindberg D.R."/>
            <person name="Seaver E.C."/>
            <person name="Weisblat D.A."/>
            <person name="Putnam N.H."/>
            <person name="Grigoriev I.V."/>
            <person name="Rokhsar D.S."/>
        </authorList>
    </citation>
    <scope>NUCLEOTIDE SEQUENCE</scope>
    <source>
        <strain evidence="6">I ESC-2004</strain>
    </source>
</reference>
<dbReference type="STRING" id="283909.R7TX29"/>
<dbReference type="Proteomes" id="UP000014760">
    <property type="component" value="Unassembled WGS sequence"/>
</dbReference>
<feature type="region of interest" description="Disordered" evidence="2">
    <location>
        <begin position="68"/>
        <end position="110"/>
    </location>
</feature>
<protein>
    <recommendedName>
        <fullName evidence="3">DRBM domain-containing protein</fullName>
    </recommendedName>
</protein>
<dbReference type="GO" id="GO:0003725">
    <property type="term" value="F:double-stranded RNA binding"/>
    <property type="evidence" value="ECO:0007669"/>
    <property type="project" value="TreeGrafter"/>
</dbReference>
<evidence type="ECO:0000313" key="5">
    <source>
        <dbReference type="EnsemblMetazoa" id="CapteP219105"/>
    </source>
</evidence>
<dbReference type="EMBL" id="KB309099">
    <property type="protein sequence ID" value="ELT95530.1"/>
    <property type="molecule type" value="Genomic_DNA"/>
</dbReference>
<dbReference type="OrthoDB" id="112668at2759"/>
<reference evidence="4 6" key="2">
    <citation type="journal article" date="2013" name="Nature">
        <title>Insights into bilaterian evolution from three spiralian genomes.</title>
        <authorList>
            <person name="Simakov O."/>
            <person name="Marletaz F."/>
            <person name="Cho S.J."/>
            <person name="Edsinger-Gonzales E."/>
            <person name="Havlak P."/>
            <person name="Hellsten U."/>
            <person name="Kuo D.H."/>
            <person name="Larsson T."/>
            <person name="Lv J."/>
            <person name="Arendt D."/>
            <person name="Savage R."/>
            <person name="Osoegawa K."/>
            <person name="de Jong P."/>
            <person name="Grimwood J."/>
            <person name="Chapman J.A."/>
            <person name="Shapiro H."/>
            <person name="Aerts A."/>
            <person name="Otillar R.P."/>
            <person name="Terry A.Y."/>
            <person name="Boore J.L."/>
            <person name="Grigoriev I.V."/>
            <person name="Lindberg D.R."/>
            <person name="Seaver E.C."/>
            <person name="Weisblat D.A."/>
            <person name="Putnam N.H."/>
            <person name="Rokhsar D.S."/>
        </authorList>
    </citation>
    <scope>NUCLEOTIDE SEQUENCE</scope>
    <source>
        <strain evidence="4 6">I ESC-2004</strain>
    </source>
</reference>
<dbReference type="Gene3D" id="3.30.160.20">
    <property type="match status" value="2"/>
</dbReference>
<dbReference type="SMART" id="SM00358">
    <property type="entry name" value="DSRM"/>
    <property type="match status" value="1"/>
</dbReference>
<evidence type="ECO:0000313" key="4">
    <source>
        <dbReference type="EMBL" id="ELT95530.1"/>
    </source>
</evidence>
<dbReference type="InterPro" id="IPR014720">
    <property type="entry name" value="dsRBD_dom"/>
</dbReference>
<evidence type="ECO:0000256" key="1">
    <source>
        <dbReference type="PROSITE-ProRule" id="PRU00266"/>
    </source>
</evidence>